<accession>A0A0P1KSW3</accession>
<gene>
    <name evidence="2" type="ORF">LAQU0_S07e01684g</name>
</gene>
<protein>
    <submittedName>
        <fullName evidence="2">LAQU0S07e01684g1_1</fullName>
    </submittedName>
</protein>
<name>A0A0P1KSW3_9SACH</name>
<feature type="region of interest" description="Disordered" evidence="1">
    <location>
        <begin position="157"/>
        <end position="176"/>
    </location>
</feature>
<organism evidence="2 3">
    <name type="scientific">Lachancea quebecensis</name>
    <dbReference type="NCBI Taxonomy" id="1654605"/>
    <lineage>
        <taxon>Eukaryota</taxon>
        <taxon>Fungi</taxon>
        <taxon>Dikarya</taxon>
        <taxon>Ascomycota</taxon>
        <taxon>Saccharomycotina</taxon>
        <taxon>Saccharomycetes</taxon>
        <taxon>Saccharomycetales</taxon>
        <taxon>Saccharomycetaceae</taxon>
        <taxon>Lachancea</taxon>
    </lineage>
</organism>
<dbReference type="EMBL" id="LN890573">
    <property type="protein sequence ID" value="CUS22857.1"/>
    <property type="molecule type" value="Genomic_DNA"/>
</dbReference>
<reference evidence="3" key="1">
    <citation type="submission" date="2015-10" db="EMBL/GenBank/DDBJ databases">
        <authorList>
            <person name="Devillers H."/>
        </authorList>
    </citation>
    <scope>NUCLEOTIDE SEQUENCE [LARGE SCALE GENOMIC DNA]</scope>
</reference>
<dbReference type="OrthoDB" id="4036344at2759"/>
<proteinExistence type="predicted"/>
<keyword evidence="3" id="KW-1185">Reference proteome</keyword>
<dbReference type="AlphaFoldDB" id="A0A0P1KSW3"/>
<evidence type="ECO:0000313" key="3">
    <source>
        <dbReference type="Proteomes" id="UP000236544"/>
    </source>
</evidence>
<evidence type="ECO:0000256" key="1">
    <source>
        <dbReference type="SAM" id="MobiDB-lite"/>
    </source>
</evidence>
<sequence>MSRLSVELRRYACYLDEIPAPQGLSSVRGPTKVEKWKHIKSNIKKELLIKQDDSGNFTLQVLVDGVSKERIVFDSGPAVAASAVPGDVAQFSAKFPSIMCKYLEVLNNRAIIRRFQMGFTTLQDFDECCNSLQQLGFMLKPASILRPDQRFQSRTDSILSSQVPTDPPCLTPSSSQFHAQSLQTLTRRPLKQNSMQVPASLVSSSDFERDHNQIHKSVQATVLLDTQVLAGSKGLSRERHSPQEIVNSSAENELVSTKVLRLNPPYFSGEVRNSPSAYKQNASAREEICVPKRGLNLALANRENIPDHNTGFNGQCLPINAPEDSQMKCKDIRVTCTPKQASLPEDEAKLNPVQETIENENQLNSSDASAVELSCTQSLSHPLQGLVGKRNVLQPLPVANEMHEKEAMPPRPILTKDILKERIQDQKFMQWVCRVSTGLLII</sequence>
<dbReference type="InterPro" id="IPR004354">
    <property type="entry name" value="Meiotic_Rec114"/>
</dbReference>
<evidence type="ECO:0000313" key="2">
    <source>
        <dbReference type="EMBL" id="CUS22857.1"/>
    </source>
</evidence>
<dbReference type="Pfam" id="PF03525">
    <property type="entry name" value="Meiotic_rec114"/>
    <property type="match status" value="1"/>
</dbReference>
<dbReference type="PRINTS" id="PR01548">
    <property type="entry name" value="MEIOTICR114"/>
</dbReference>
<dbReference type="GO" id="GO:0007131">
    <property type="term" value="P:reciprocal meiotic recombination"/>
    <property type="evidence" value="ECO:0007669"/>
    <property type="project" value="InterPro"/>
</dbReference>
<dbReference type="Proteomes" id="UP000236544">
    <property type="component" value="Unassembled WGS sequence"/>
</dbReference>